<evidence type="ECO:0000256" key="1">
    <source>
        <dbReference type="ARBA" id="ARBA00004442"/>
    </source>
</evidence>
<dbReference type="Gene3D" id="2.40.170.20">
    <property type="entry name" value="TonB-dependent receptor, beta-barrel domain"/>
    <property type="match status" value="1"/>
</dbReference>
<gene>
    <name evidence="5" type="ORF">CK503_03680</name>
</gene>
<name>A0A2A2GEL4_9BACT</name>
<accession>A0A2A2GEL4</accession>
<proteinExistence type="predicted"/>
<keyword evidence="2" id="KW-0472">Membrane</keyword>
<dbReference type="SUPFAM" id="SSF56935">
    <property type="entry name" value="Porins"/>
    <property type="match status" value="1"/>
</dbReference>
<comment type="caution">
    <text evidence="5">The sequence shown here is derived from an EMBL/GenBank/DDBJ whole genome shotgun (WGS) entry which is preliminary data.</text>
</comment>
<keyword evidence="6" id="KW-1185">Reference proteome</keyword>
<dbReference type="EMBL" id="NSKE01000002">
    <property type="protein sequence ID" value="PAU95305.1"/>
    <property type="molecule type" value="Genomic_DNA"/>
</dbReference>
<evidence type="ECO:0000313" key="5">
    <source>
        <dbReference type="EMBL" id="PAU95305.1"/>
    </source>
</evidence>
<protein>
    <recommendedName>
        <fullName evidence="7">TonB-dependent receptor-like beta-barrel domain-containing protein</fullName>
    </recommendedName>
</protein>
<evidence type="ECO:0008006" key="7">
    <source>
        <dbReference type="Google" id="ProtNLM"/>
    </source>
</evidence>
<dbReference type="InterPro" id="IPR036942">
    <property type="entry name" value="Beta-barrel_TonB_sf"/>
</dbReference>
<feature type="chain" id="PRO_5012719695" description="TonB-dependent receptor-like beta-barrel domain-containing protein" evidence="4">
    <location>
        <begin position="22"/>
        <end position="567"/>
    </location>
</feature>
<dbReference type="RefSeq" id="WP_095605431.1">
    <property type="nucleotide sequence ID" value="NZ_NSKE01000002.1"/>
</dbReference>
<sequence>MKGISAIAFIIVMVLAANPIAAQQQQDSESSMLPEIDPQDIEIRSQFEARFPGLRRQPILGFDPNPRVYQIDPNRTPFMETHEQVVANLPVSQLSRPEPPAYMAFPYSSPKNVFSRLGFGSYVSPEAEFWGVKRLSNKSYIGGDFDYSSSDGHLDNENSSFRFFDANAEYATKLSEKSQLAVNGGVKTSFNNMFDLPTTTIPADARKEYNGINLGTEFRHFKNTVTGWKADANIRYYNIDLNNAGSLTGKSEERVYNLSLAKRWAGGNTDETFTVKAGAKGGNYENTIAQDSWFTAQGGVVYERLFNYATNVKIDASVYFAQNSFDDQIYLGPEVTVEHPLMDILTLKVTAGANPYVKTLEQRHSENRFLTVNNTLRHTYRMYGKGEASIEYTDQGEFNFGFQYEDMSDYPIFLRSNNGPFGNQGYEYYEMQYRDAYKVSAYASVVHQIIPEKFQINGKVYLRSPKLKDGGRIPYEEKIGVNSGVTVQPFDGITFEAWADYVGSRRTFQTNEKLDSFILLGGQADVQITERFGAYIKLVNILSQDYEVWQGYNERPFQAYGGVTVKL</sequence>
<dbReference type="GO" id="GO:0009279">
    <property type="term" value="C:cell outer membrane"/>
    <property type="evidence" value="ECO:0007669"/>
    <property type="project" value="UniProtKB-SubCell"/>
</dbReference>
<evidence type="ECO:0000256" key="4">
    <source>
        <dbReference type="SAM" id="SignalP"/>
    </source>
</evidence>
<reference evidence="5 6" key="1">
    <citation type="submission" date="2017-08" db="EMBL/GenBank/DDBJ databases">
        <title>Aliifodinibius alkalisoli sp. nov., isolated from saline alkaline soil.</title>
        <authorList>
            <person name="Liu D."/>
            <person name="Zhang G."/>
        </authorList>
    </citation>
    <scope>NUCLEOTIDE SEQUENCE [LARGE SCALE GENOMIC DNA]</scope>
    <source>
        <strain evidence="5 6">WN023</strain>
    </source>
</reference>
<dbReference type="OrthoDB" id="1522212at2"/>
<comment type="subcellular location">
    <subcellularLocation>
        <location evidence="1">Cell outer membrane</location>
    </subcellularLocation>
</comment>
<feature type="signal peptide" evidence="4">
    <location>
        <begin position="1"/>
        <end position="21"/>
    </location>
</feature>
<evidence type="ECO:0000256" key="3">
    <source>
        <dbReference type="ARBA" id="ARBA00023237"/>
    </source>
</evidence>
<organism evidence="5 6">
    <name type="scientific">Fodinibius salipaludis</name>
    <dbReference type="NCBI Taxonomy" id="2032627"/>
    <lineage>
        <taxon>Bacteria</taxon>
        <taxon>Pseudomonadati</taxon>
        <taxon>Balneolota</taxon>
        <taxon>Balneolia</taxon>
        <taxon>Balneolales</taxon>
        <taxon>Balneolaceae</taxon>
        <taxon>Fodinibius</taxon>
    </lineage>
</organism>
<evidence type="ECO:0000313" key="6">
    <source>
        <dbReference type="Proteomes" id="UP000218831"/>
    </source>
</evidence>
<keyword evidence="4" id="KW-0732">Signal</keyword>
<dbReference type="AlphaFoldDB" id="A0A2A2GEL4"/>
<dbReference type="Proteomes" id="UP000218831">
    <property type="component" value="Unassembled WGS sequence"/>
</dbReference>
<evidence type="ECO:0000256" key="2">
    <source>
        <dbReference type="ARBA" id="ARBA00023136"/>
    </source>
</evidence>
<keyword evidence="3" id="KW-0998">Cell outer membrane</keyword>